<evidence type="ECO:0000256" key="4">
    <source>
        <dbReference type="ARBA" id="ARBA00022989"/>
    </source>
</evidence>
<dbReference type="OrthoDB" id="9775268at2"/>
<feature type="transmembrane region" description="Helical" evidence="6">
    <location>
        <begin position="306"/>
        <end position="328"/>
    </location>
</feature>
<dbReference type="InterPro" id="IPR036259">
    <property type="entry name" value="MFS_trans_sf"/>
</dbReference>
<keyword evidence="2" id="KW-1003">Cell membrane</keyword>
<feature type="transmembrane region" description="Helical" evidence="6">
    <location>
        <begin position="281"/>
        <end position="300"/>
    </location>
</feature>
<dbReference type="PROSITE" id="PS50850">
    <property type="entry name" value="MFS"/>
    <property type="match status" value="2"/>
</dbReference>
<dbReference type="InterPro" id="IPR020846">
    <property type="entry name" value="MFS_dom"/>
</dbReference>
<name>A0A562V4W0_9ACTN</name>
<evidence type="ECO:0000256" key="2">
    <source>
        <dbReference type="ARBA" id="ARBA00022475"/>
    </source>
</evidence>
<keyword evidence="5 6" id="KW-0472">Membrane</keyword>
<reference evidence="8 9" key="1">
    <citation type="journal article" date="2013" name="Stand. Genomic Sci.">
        <title>Genomic Encyclopedia of Type Strains, Phase I: The one thousand microbial genomes (KMG-I) project.</title>
        <authorList>
            <person name="Kyrpides N.C."/>
            <person name="Woyke T."/>
            <person name="Eisen J.A."/>
            <person name="Garrity G."/>
            <person name="Lilburn T.G."/>
            <person name="Beck B.J."/>
            <person name="Whitman W.B."/>
            <person name="Hugenholtz P."/>
            <person name="Klenk H.P."/>
        </authorList>
    </citation>
    <scope>NUCLEOTIDE SEQUENCE [LARGE SCALE GENOMIC DNA]</scope>
    <source>
        <strain evidence="8 9">DSM 45044</strain>
    </source>
</reference>
<dbReference type="GO" id="GO:0005886">
    <property type="term" value="C:plasma membrane"/>
    <property type="evidence" value="ECO:0007669"/>
    <property type="project" value="UniProtKB-SubCell"/>
</dbReference>
<feature type="transmembrane region" description="Helical" evidence="6">
    <location>
        <begin position="253"/>
        <end position="274"/>
    </location>
</feature>
<dbReference type="AlphaFoldDB" id="A0A562V4W0"/>
<keyword evidence="9" id="KW-1185">Reference proteome</keyword>
<evidence type="ECO:0000259" key="7">
    <source>
        <dbReference type="PROSITE" id="PS50850"/>
    </source>
</evidence>
<dbReference type="GO" id="GO:0022857">
    <property type="term" value="F:transmembrane transporter activity"/>
    <property type="evidence" value="ECO:0007669"/>
    <property type="project" value="InterPro"/>
</dbReference>
<gene>
    <name evidence="8" type="ORF">LX16_3677</name>
</gene>
<sequence>MRTLFAQPGYARLFAGTAAATIGDSLLLLVLAIWVKDLTGSDGAAGITLFFYGAPMLAAPLFGMLVDRFRNRPFLVVANVVNATFLIPLAFVGGSADVWLIYLTALLLGVGSTVDSPALNGLLKRMLPAELLVQANSASQTVQQGMRLAGPLVGAGLYLVGGGIVVAAVDAACLLIAAATIWSLRVEEPKPAPRPAESRWLPEILAGFRFVAADGALKRITLGMFLAGCAIGAVESVGFALTDKGLGQPPEFISVIVTVMGIGGLLGGLTAAKVVTRLGEVAAAALSMALIALTCLVWVIPQTVVVLVITPVVGYALPILVVAANTLVQRRSPQELIGRVSSVTNQSISVPQVFSIALGALLVSVLDYRFVLLGMAVLFGASAVYLFLGRRLSRDTGATPEPEVSAEAATA</sequence>
<evidence type="ECO:0000313" key="8">
    <source>
        <dbReference type="EMBL" id="TWJ12910.1"/>
    </source>
</evidence>
<evidence type="ECO:0000256" key="6">
    <source>
        <dbReference type="SAM" id="Phobius"/>
    </source>
</evidence>
<evidence type="ECO:0000313" key="9">
    <source>
        <dbReference type="Proteomes" id="UP000321617"/>
    </source>
</evidence>
<dbReference type="Proteomes" id="UP000321617">
    <property type="component" value="Unassembled WGS sequence"/>
</dbReference>
<dbReference type="EMBL" id="VLLL01000006">
    <property type="protein sequence ID" value="TWJ12910.1"/>
    <property type="molecule type" value="Genomic_DNA"/>
</dbReference>
<keyword evidence="4 6" id="KW-1133">Transmembrane helix</keyword>
<feature type="transmembrane region" description="Helical" evidence="6">
    <location>
        <begin position="371"/>
        <end position="388"/>
    </location>
</feature>
<dbReference type="Pfam" id="PF07690">
    <property type="entry name" value="MFS_1"/>
    <property type="match status" value="1"/>
</dbReference>
<dbReference type="PANTHER" id="PTHR23513">
    <property type="entry name" value="INTEGRAL MEMBRANE EFFLUX PROTEIN-RELATED"/>
    <property type="match status" value="1"/>
</dbReference>
<feature type="domain" description="Major facilitator superfamily (MFS) profile" evidence="7">
    <location>
        <begin position="216"/>
        <end position="411"/>
    </location>
</feature>
<proteinExistence type="predicted"/>
<evidence type="ECO:0000256" key="1">
    <source>
        <dbReference type="ARBA" id="ARBA00004651"/>
    </source>
</evidence>
<dbReference type="RefSeq" id="WP_147140385.1">
    <property type="nucleotide sequence ID" value="NZ_BAABIJ010000002.1"/>
</dbReference>
<accession>A0A562V4W0</accession>
<organism evidence="8 9">
    <name type="scientific">Stackebrandtia albiflava</name>
    <dbReference type="NCBI Taxonomy" id="406432"/>
    <lineage>
        <taxon>Bacteria</taxon>
        <taxon>Bacillati</taxon>
        <taxon>Actinomycetota</taxon>
        <taxon>Actinomycetes</taxon>
        <taxon>Glycomycetales</taxon>
        <taxon>Glycomycetaceae</taxon>
        <taxon>Stackebrandtia</taxon>
    </lineage>
</organism>
<feature type="domain" description="Major facilitator superfamily (MFS) profile" evidence="7">
    <location>
        <begin position="1"/>
        <end position="189"/>
    </location>
</feature>
<feature type="transmembrane region" description="Helical" evidence="6">
    <location>
        <begin position="156"/>
        <end position="180"/>
    </location>
</feature>
<evidence type="ECO:0000256" key="5">
    <source>
        <dbReference type="ARBA" id="ARBA00023136"/>
    </source>
</evidence>
<dbReference type="InterPro" id="IPR011701">
    <property type="entry name" value="MFS"/>
</dbReference>
<dbReference type="PANTHER" id="PTHR23513:SF6">
    <property type="entry name" value="MAJOR FACILITATOR SUPERFAMILY ASSOCIATED DOMAIN-CONTAINING PROTEIN"/>
    <property type="match status" value="1"/>
</dbReference>
<comment type="caution">
    <text evidence="8">The sequence shown here is derived from an EMBL/GenBank/DDBJ whole genome shotgun (WGS) entry which is preliminary data.</text>
</comment>
<comment type="subcellular location">
    <subcellularLocation>
        <location evidence="1">Cell membrane</location>
        <topology evidence="1">Multi-pass membrane protein</topology>
    </subcellularLocation>
</comment>
<dbReference type="SUPFAM" id="SSF103473">
    <property type="entry name" value="MFS general substrate transporter"/>
    <property type="match status" value="1"/>
</dbReference>
<feature type="transmembrane region" description="Helical" evidence="6">
    <location>
        <begin position="73"/>
        <end position="93"/>
    </location>
</feature>
<feature type="transmembrane region" description="Helical" evidence="6">
    <location>
        <begin position="12"/>
        <end position="35"/>
    </location>
</feature>
<keyword evidence="3 6" id="KW-0812">Transmembrane</keyword>
<dbReference type="CDD" id="cd06173">
    <property type="entry name" value="MFS_MefA_like"/>
    <property type="match status" value="1"/>
</dbReference>
<feature type="transmembrane region" description="Helical" evidence="6">
    <location>
        <begin position="348"/>
        <end position="365"/>
    </location>
</feature>
<dbReference type="Gene3D" id="1.20.1250.20">
    <property type="entry name" value="MFS general substrate transporter like domains"/>
    <property type="match status" value="1"/>
</dbReference>
<evidence type="ECO:0000256" key="3">
    <source>
        <dbReference type="ARBA" id="ARBA00022692"/>
    </source>
</evidence>
<feature type="transmembrane region" description="Helical" evidence="6">
    <location>
        <begin position="47"/>
        <end position="66"/>
    </location>
</feature>
<feature type="transmembrane region" description="Helical" evidence="6">
    <location>
        <begin position="224"/>
        <end position="241"/>
    </location>
</feature>
<protein>
    <submittedName>
        <fullName evidence="8">MFS transporter</fullName>
    </submittedName>
</protein>